<name>A0A1F8EAX7_9BACT</name>
<dbReference type="STRING" id="1802660.A2735_00925"/>
<feature type="transmembrane region" description="Helical" evidence="1">
    <location>
        <begin position="9"/>
        <end position="32"/>
    </location>
</feature>
<comment type="caution">
    <text evidence="2">The sequence shown here is derived from an EMBL/GenBank/DDBJ whole genome shotgun (WGS) entry which is preliminary data.</text>
</comment>
<reference evidence="2 3" key="1">
    <citation type="journal article" date="2016" name="Nat. Commun.">
        <title>Thousands of microbial genomes shed light on interconnected biogeochemical processes in an aquifer system.</title>
        <authorList>
            <person name="Anantharaman K."/>
            <person name="Brown C.T."/>
            <person name="Hug L.A."/>
            <person name="Sharon I."/>
            <person name="Castelle C.J."/>
            <person name="Probst A.J."/>
            <person name="Thomas B.C."/>
            <person name="Singh A."/>
            <person name="Wilkins M.J."/>
            <person name="Karaoz U."/>
            <person name="Brodie E.L."/>
            <person name="Williams K.H."/>
            <person name="Hubbard S.S."/>
            <person name="Banfield J.F."/>
        </authorList>
    </citation>
    <scope>NUCLEOTIDE SEQUENCE [LARGE SCALE GENOMIC DNA]</scope>
</reference>
<proteinExistence type="predicted"/>
<evidence type="ECO:0000256" key="1">
    <source>
        <dbReference type="SAM" id="Phobius"/>
    </source>
</evidence>
<evidence type="ECO:0008006" key="4">
    <source>
        <dbReference type="Google" id="ProtNLM"/>
    </source>
</evidence>
<dbReference type="Pfam" id="PF09997">
    <property type="entry name" value="DUF2238"/>
    <property type="match status" value="1"/>
</dbReference>
<dbReference type="Proteomes" id="UP000178520">
    <property type="component" value="Unassembled WGS sequence"/>
</dbReference>
<feature type="transmembrane region" description="Helical" evidence="1">
    <location>
        <begin position="68"/>
        <end position="85"/>
    </location>
</feature>
<feature type="transmembrane region" description="Helical" evidence="1">
    <location>
        <begin position="38"/>
        <end position="56"/>
    </location>
</feature>
<dbReference type="AlphaFoldDB" id="A0A1F8EAX7"/>
<keyword evidence="1" id="KW-0812">Transmembrane</keyword>
<organism evidence="2 3">
    <name type="scientific">Candidatus Yanofskybacteria bacterium RIFCSPHIGHO2_01_FULL_41_21</name>
    <dbReference type="NCBI Taxonomy" id="1802660"/>
    <lineage>
        <taxon>Bacteria</taxon>
        <taxon>Candidatus Yanofskyibacteriota</taxon>
    </lineage>
</organism>
<gene>
    <name evidence="2" type="ORF">A2735_00925</name>
</gene>
<dbReference type="InterPro" id="IPR014509">
    <property type="entry name" value="YjdF-like"/>
</dbReference>
<protein>
    <recommendedName>
        <fullName evidence="4">VanZ-like domain-containing protein</fullName>
    </recommendedName>
</protein>
<sequence>MTNKTIKPFLAGLTVIFLGTFVVTFFGIYDTIPYIDKFFHVAGGFVIAWFFSNYWGDDLKELSKFQRLFILMALASFVGVFWEIMEYSTSFSFFEDNQLIRHYIYGGDLFDTLADIMADISGAAILFLFKR</sequence>
<evidence type="ECO:0000313" key="3">
    <source>
        <dbReference type="Proteomes" id="UP000178520"/>
    </source>
</evidence>
<keyword evidence="1" id="KW-1133">Transmembrane helix</keyword>
<accession>A0A1F8EAX7</accession>
<evidence type="ECO:0000313" key="2">
    <source>
        <dbReference type="EMBL" id="OGM97942.1"/>
    </source>
</evidence>
<feature type="transmembrane region" description="Helical" evidence="1">
    <location>
        <begin position="105"/>
        <end position="129"/>
    </location>
</feature>
<keyword evidence="1" id="KW-0472">Membrane</keyword>
<dbReference type="EMBL" id="MGJA01000006">
    <property type="protein sequence ID" value="OGM97942.1"/>
    <property type="molecule type" value="Genomic_DNA"/>
</dbReference>